<gene>
    <name evidence="2" type="ORF">BZG36_03285</name>
</gene>
<comment type="caution">
    <text evidence="2">The sequence shown here is derived from an EMBL/GenBank/DDBJ whole genome shotgun (WGS) entry which is preliminary data.</text>
</comment>
<organism evidence="2 3">
    <name type="scientific">Bifiguratus adelaidae</name>
    <dbReference type="NCBI Taxonomy" id="1938954"/>
    <lineage>
        <taxon>Eukaryota</taxon>
        <taxon>Fungi</taxon>
        <taxon>Fungi incertae sedis</taxon>
        <taxon>Mucoromycota</taxon>
        <taxon>Mucoromycotina</taxon>
        <taxon>Endogonomycetes</taxon>
        <taxon>Endogonales</taxon>
        <taxon>Endogonales incertae sedis</taxon>
        <taxon>Bifiguratus</taxon>
    </lineage>
</organism>
<dbReference type="InterPro" id="IPR019129">
    <property type="entry name" value="Folate-sensitive_fs_Fra10Ac1"/>
</dbReference>
<dbReference type="InterPro" id="IPR050645">
    <property type="entry name" value="Histidine_acid_phosphatase"/>
</dbReference>
<protein>
    <recommendedName>
        <fullName evidence="4">Protein FRA10AC1</fullName>
    </recommendedName>
</protein>
<dbReference type="EMBL" id="MVBO01000063">
    <property type="protein sequence ID" value="OZJ03900.1"/>
    <property type="molecule type" value="Genomic_DNA"/>
</dbReference>
<name>A0A261XZV8_9FUNG</name>
<evidence type="ECO:0000256" key="1">
    <source>
        <dbReference type="SAM" id="MobiDB-lite"/>
    </source>
</evidence>
<feature type="region of interest" description="Disordered" evidence="1">
    <location>
        <begin position="172"/>
        <end position="249"/>
    </location>
</feature>
<evidence type="ECO:0008006" key="4">
    <source>
        <dbReference type="Google" id="ProtNLM"/>
    </source>
</evidence>
<dbReference type="AlphaFoldDB" id="A0A261XZV8"/>
<dbReference type="GO" id="GO:0016791">
    <property type="term" value="F:phosphatase activity"/>
    <property type="evidence" value="ECO:0007669"/>
    <property type="project" value="TreeGrafter"/>
</dbReference>
<dbReference type="PANTHER" id="PTHR11567:SF25">
    <property type="entry name" value="PROTEIN FRA10AC1"/>
    <property type="match status" value="1"/>
</dbReference>
<evidence type="ECO:0000313" key="3">
    <source>
        <dbReference type="Proteomes" id="UP000242875"/>
    </source>
</evidence>
<dbReference type="Pfam" id="PF09725">
    <property type="entry name" value="Fra10Ac1"/>
    <property type="match status" value="1"/>
</dbReference>
<keyword evidence="3" id="KW-1185">Reference proteome</keyword>
<evidence type="ECO:0000313" key="2">
    <source>
        <dbReference type="EMBL" id="OZJ03900.1"/>
    </source>
</evidence>
<accession>A0A261XZV8</accession>
<dbReference type="OrthoDB" id="197967at2759"/>
<feature type="compositionally biased region" description="Basic and acidic residues" evidence="1">
    <location>
        <begin position="196"/>
        <end position="217"/>
    </location>
</feature>
<proteinExistence type="predicted"/>
<dbReference type="Proteomes" id="UP000242875">
    <property type="component" value="Unassembled WGS sequence"/>
</dbReference>
<reference evidence="2 3" key="1">
    <citation type="journal article" date="2017" name="Mycologia">
        <title>Bifiguratus adelaidae, gen. et sp. nov., a new member of Mucoromycotina in endophytic and soil-dwelling habitats.</title>
        <authorList>
            <person name="Torres-Cruz T.J."/>
            <person name="Billingsley Tobias T.L."/>
            <person name="Almatruk M."/>
            <person name="Hesse C."/>
            <person name="Kuske C.R."/>
            <person name="Desiro A."/>
            <person name="Benucci G.M."/>
            <person name="Bonito G."/>
            <person name="Stajich J.E."/>
            <person name="Dunlap C."/>
            <person name="Arnold A.E."/>
            <person name="Porras-Alfaro A."/>
        </authorList>
    </citation>
    <scope>NUCLEOTIDE SEQUENCE [LARGE SCALE GENOMIC DNA]</scope>
    <source>
        <strain evidence="2 3">AZ0501</strain>
    </source>
</reference>
<feature type="compositionally biased region" description="Acidic residues" evidence="1">
    <location>
        <begin position="238"/>
        <end position="249"/>
    </location>
</feature>
<sequence length="249" mass="29066">MSYGSTYGESLGQLNAYDRHKKLINDYYRFYAKPDERPGKPPPRGKTEYEILRETHKFVWDEEEEKALSWEQRLAKKYYSKLFKEYAICDLRYAKQGKIAMRWRIEKEVISGKGQFICASTACSNTKDLNSWEVNFGFIENGEKKNALTKVRLCPDCSDLLNYKTKARLVKREKKRKVTNTDANEDNDRKRSKRHSRDEESGKEQARSPSADERKDAPSASSVWAEPAQMKQDKSEAEEMDDYLADLLQ</sequence>
<dbReference type="PANTHER" id="PTHR11567">
    <property type="entry name" value="ACID PHOSPHATASE-RELATED"/>
    <property type="match status" value="1"/>
</dbReference>